<dbReference type="Gene3D" id="2.40.50.140">
    <property type="entry name" value="Nucleic acid-binding proteins"/>
    <property type="match status" value="1"/>
</dbReference>
<dbReference type="SMART" id="SM00357">
    <property type="entry name" value="CSP"/>
    <property type="match status" value="1"/>
</dbReference>
<dbReference type="GO" id="GO:0003676">
    <property type="term" value="F:nucleic acid binding"/>
    <property type="evidence" value="ECO:0007669"/>
    <property type="project" value="InterPro"/>
</dbReference>
<feature type="region of interest" description="Disordered" evidence="2">
    <location>
        <begin position="52"/>
        <end position="114"/>
    </location>
</feature>
<protein>
    <submittedName>
        <fullName evidence="4">Cold-shock protein</fullName>
    </submittedName>
</protein>
<reference evidence="4" key="1">
    <citation type="submission" date="2024-05" db="EMBL/GenBank/DDBJ databases">
        <authorList>
            <person name="Kim S."/>
            <person name="Heo J."/>
            <person name="Choi H."/>
            <person name="Choi Y."/>
            <person name="Kwon S.-W."/>
            <person name="Kim Y."/>
        </authorList>
    </citation>
    <scope>NUCLEOTIDE SEQUENCE</scope>
    <source>
        <strain evidence="4">KACC 23698</strain>
    </source>
</reference>
<dbReference type="PRINTS" id="PR00050">
    <property type="entry name" value="COLDSHOCK"/>
</dbReference>
<accession>A0AAU7JF26</accession>
<evidence type="ECO:0000256" key="2">
    <source>
        <dbReference type="SAM" id="MobiDB-lite"/>
    </source>
</evidence>
<proteinExistence type="predicted"/>
<dbReference type="PANTHER" id="PTHR46565">
    <property type="entry name" value="COLD SHOCK DOMAIN PROTEIN 2"/>
    <property type="match status" value="1"/>
</dbReference>
<dbReference type="Pfam" id="PF00313">
    <property type="entry name" value="CSD"/>
    <property type="match status" value="1"/>
</dbReference>
<dbReference type="PROSITE" id="PS51857">
    <property type="entry name" value="CSD_2"/>
    <property type="match status" value="1"/>
</dbReference>
<dbReference type="GO" id="GO:0005829">
    <property type="term" value="C:cytosol"/>
    <property type="evidence" value="ECO:0007669"/>
    <property type="project" value="UniProtKB-ARBA"/>
</dbReference>
<organism evidence="4">
    <name type="scientific">Alsobacter sp. KACC 23698</name>
    <dbReference type="NCBI Taxonomy" id="3149229"/>
    <lineage>
        <taxon>Bacteria</taxon>
        <taxon>Pseudomonadati</taxon>
        <taxon>Pseudomonadota</taxon>
        <taxon>Alphaproteobacteria</taxon>
        <taxon>Hyphomicrobiales</taxon>
        <taxon>Alsobacteraceae</taxon>
        <taxon>Alsobacter</taxon>
    </lineage>
</organism>
<name>A0AAU7JF26_9HYPH</name>
<gene>
    <name evidence="4" type="ORF">ABEG18_24780</name>
</gene>
<feature type="domain" description="CSD" evidence="3">
    <location>
        <begin position="1"/>
        <end position="68"/>
    </location>
</feature>
<dbReference type="PANTHER" id="PTHR46565:SF5">
    <property type="entry name" value="COLD SHOCK PROTEIN 2-LIKE"/>
    <property type="match status" value="1"/>
</dbReference>
<dbReference type="SUPFAM" id="SSF50249">
    <property type="entry name" value="Nucleic acid-binding proteins"/>
    <property type="match status" value="1"/>
</dbReference>
<sequence>MATGTVKWFNALKGYGFIVPDAGGADVFVHVTAVQRSGLRLLEKGQRIDFQVSPRGLGGKEQATDISPQVAGRPGAPRSGSAIRPKTPRLSPHLPYVNDMATNPTDRGGGFVQI</sequence>
<dbReference type="InterPro" id="IPR011129">
    <property type="entry name" value="CSD"/>
</dbReference>
<dbReference type="CDD" id="cd04458">
    <property type="entry name" value="CSP_CDS"/>
    <property type="match status" value="1"/>
</dbReference>
<dbReference type="PROSITE" id="PS00352">
    <property type="entry name" value="CSD_1"/>
    <property type="match status" value="1"/>
</dbReference>
<evidence type="ECO:0000259" key="3">
    <source>
        <dbReference type="PROSITE" id="PS51857"/>
    </source>
</evidence>
<dbReference type="InterPro" id="IPR019844">
    <property type="entry name" value="CSD_CS"/>
</dbReference>
<dbReference type="EMBL" id="CP157484">
    <property type="protein sequence ID" value="XBO38868.1"/>
    <property type="molecule type" value="Genomic_DNA"/>
</dbReference>
<evidence type="ECO:0000256" key="1">
    <source>
        <dbReference type="RuleBase" id="RU000408"/>
    </source>
</evidence>
<dbReference type="InterPro" id="IPR012340">
    <property type="entry name" value="NA-bd_OB-fold"/>
</dbReference>
<evidence type="ECO:0000313" key="4">
    <source>
        <dbReference type="EMBL" id="XBO38868.1"/>
    </source>
</evidence>
<comment type="subcellular location">
    <subcellularLocation>
        <location evidence="1">Cytoplasm</location>
    </subcellularLocation>
</comment>
<dbReference type="AlphaFoldDB" id="A0AAU7JF26"/>
<dbReference type="InterPro" id="IPR002059">
    <property type="entry name" value="CSP_DNA-bd"/>
</dbReference>